<keyword evidence="1" id="KW-0732">Signal</keyword>
<evidence type="ECO:0000256" key="1">
    <source>
        <dbReference type="ARBA" id="ARBA00022729"/>
    </source>
</evidence>
<feature type="domain" description="NodB homology" evidence="2">
    <location>
        <begin position="78"/>
        <end position="245"/>
    </location>
</feature>
<sequence>MSFITLVYHEFRDDHYDDSKASHIDVASKYADILPLPLFTRVQDFEDQIKYLVDENYYFMSVSDMIAYYEGEKELPEKSVFLTFDDAFQSVYHYAYPILKNYNLHAAMFVVSGWLHEEPSEFDASISKVMSQSELTKMHDVFEFCNHTDVLHERAGAKGIIQLTDKETLLRDLEECSKYVDYPEVFAYPFGFYDENVIKIFETSNIKFAFTTNSGKNNKDENRYELNRNVVAYKITHQQFIDLVK</sequence>
<dbReference type="PANTHER" id="PTHR34216">
    <property type="match status" value="1"/>
</dbReference>
<evidence type="ECO:0000259" key="2">
    <source>
        <dbReference type="PROSITE" id="PS51677"/>
    </source>
</evidence>
<gene>
    <name evidence="3" type="ORF">H9L01_00715</name>
</gene>
<accession>A0A7G9RZA6</accession>
<dbReference type="EMBL" id="CP060715">
    <property type="protein sequence ID" value="QNN60931.1"/>
    <property type="molecule type" value="Genomic_DNA"/>
</dbReference>
<dbReference type="InterPro" id="IPR051398">
    <property type="entry name" value="Polysacch_Deacetylase"/>
</dbReference>
<dbReference type="Proteomes" id="UP000515928">
    <property type="component" value="Chromosome"/>
</dbReference>
<dbReference type="InterPro" id="IPR002509">
    <property type="entry name" value="NODB_dom"/>
</dbReference>
<dbReference type="GO" id="GO:0005975">
    <property type="term" value="P:carbohydrate metabolic process"/>
    <property type="evidence" value="ECO:0007669"/>
    <property type="project" value="InterPro"/>
</dbReference>
<dbReference type="AlphaFoldDB" id="A0A7G9RZA6"/>
<dbReference type="SUPFAM" id="SSF88713">
    <property type="entry name" value="Glycoside hydrolase/deacetylase"/>
    <property type="match status" value="1"/>
</dbReference>
<name>A0A7G9RZA6_9FIRM</name>
<dbReference type="Gene3D" id="3.20.20.370">
    <property type="entry name" value="Glycoside hydrolase/deacetylase"/>
    <property type="match status" value="1"/>
</dbReference>
<evidence type="ECO:0000313" key="4">
    <source>
        <dbReference type="Proteomes" id="UP000515928"/>
    </source>
</evidence>
<keyword evidence="4" id="KW-1185">Reference proteome</keyword>
<dbReference type="KEGG" id="eio:H9L01_00715"/>
<evidence type="ECO:0000313" key="3">
    <source>
        <dbReference type="EMBL" id="QNN60931.1"/>
    </source>
</evidence>
<organism evidence="3 4">
    <name type="scientific">Erysipelothrix inopinata</name>
    <dbReference type="NCBI Taxonomy" id="225084"/>
    <lineage>
        <taxon>Bacteria</taxon>
        <taxon>Bacillati</taxon>
        <taxon>Bacillota</taxon>
        <taxon>Erysipelotrichia</taxon>
        <taxon>Erysipelotrichales</taxon>
        <taxon>Erysipelotrichaceae</taxon>
        <taxon>Erysipelothrix</taxon>
    </lineage>
</organism>
<dbReference type="RefSeq" id="WP_187534051.1">
    <property type="nucleotide sequence ID" value="NZ_CBCSHU010000009.1"/>
</dbReference>
<dbReference type="InterPro" id="IPR011330">
    <property type="entry name" value="Glyco_hydro/deAcase_b/a-brl"/>
</dbReference>
<protein>
    <submittedName>
        <fullName evidence="3">Polysaccharide deacetylase family protein</fullName>
    </submittedName>
</protein>
<dbReference type="PANTHER" id="PTHR34216:SF7">
    <property type="entry name" value="POLY-BETA-1,6-N-ACETYL-D-GLUCOSAMINE N-DEACETYLASE"/>
    <property type="match status" value="1"/>
</dbReference>
<dbReference type="GO" id="GO:0016810">
    <property type="term" value="F:hydrolase activity, acting on carbon-nitrogen (but not peptide) bonds"/>
    <property type="evidence" value="ECO:0007669"/>
    <property type="project" value="InterPro"/>
</dbReference>
<reference evidence="3 4" key="1">
    <citation type="submission" date="2020-08" db="EMBL/GenBank/DDBJ databases">
        <title>Genome sequence of Erysipelothrix inopinata DSM 15511T.</title>
        <authorList>
            <person name="Hyun D.-W."/>
            <person name="Bae J.-W."/>
        </authorList>
    </citation>
    <scope>NUCLEOTIDE SEQUENCE [LARGE SCALE GENOMIC DNA]</scope>
    <source>
        <strain evidence="3 4">DSM 15511</strain>
    </source>
</reference>
<dbReference type="PROSITE" id="PS51677">
    <property type="entry name" value="NODB"/>
    <property type="match status" value="1"/>
</dbReference>
<dbReference type="Pfam" id="PF01522">
    <property type="entry name" value="Polysacc_deac_1"/>
    <property type="match status" value="1"/>
</dbReference>
<proteinExistence type="predicted"/>